<dbReference type="Pfam" id="PF04655">
    <property type="entry name" value="APH_6_hur"/>
    <property type="match status" value="1"/>
</dbReference>
<dbReference type="RefSeq" id="WP_106538716.1">
    <property type="nucleotide sequence ID" value="NZ_ML142900.1"/>
</dbReference>
<evidence type="ECO:0000313" key="1">
    <source>
        <dbReference type="EMBL" id="PSL01141.1"/>
    </source>
</evidence>
<evidence type="ECO:0000313" key="2">
    <source>
        <dbReference type="Proteomes" id="UP000243528"/>
    </source>
</evidence>
<dbReference type="EMBL" id="PYGE01000015">
    <property type="protein sequence ID" value="PSL01141.1"/>
    <property type="molecule type" value="Genomic_DNA"/>
</dbReference>
<organism evidence="1 2">
    <name type="scientific">Haloactinopolyspora alba</name>
    <dbReference type="NCBI Taxonomy" id="648780"/>
    <lineage>
        <taxon>Bacteria</taxon>
        <taxon>Bacillati</taxon>
        <taxon>Actinomycetota</taxon>
        <taxon>Actinomycetes</taxon>
        <taxon>Jiangellales</taxon>
        <taxon>Jiangellaceae</taxon>
        <taxon>Haloactinopolyspora</taxon>
    </lineage>
</organism>
<dbReference type="Proteomes" id="UP000243528">
    <property type="component" value="Unassembled WGS sequence"/>
</dbReference>
<dbReference type="SUPFAM" id="SSF56112">
    <property type="entry name" value="Protein kinase-like (PK-like)"/>
    <property type="match status" value="1"/>
</dbReference>
<sequence>MITVPDGLRRSAVDFFGTSGARWADSLPGLVTEYLRQWDLRLDLPPSGQPWHGMVGVVVPVRTAAGEPAVLKISPADRENEHEHTALAVWDGSGAVRLLEADPPRRAMLLERLDGDHDLTGVPVDEAVPVLADLLNRLAVPAPAALGTVAAEAERWVDELPRRWRELGRPAPDQLLERAVDTARRLGPESGDRLVHTDLHYENVLAAPAHVAAAGRGDWLAIDPKPLAGDREFAVVPMLWNRLDDLDGPDRAAALRRRMRVIADAAGLDHDRVREWSIAREVQNIVWYAEDGMDDDRRRSAWVAQSLAG</sequence>
<dbReference type="InterPro" id="IPR006748">
    <property type="entry name" value="NH2Glyco/OHUrea_AB-resist_kin"/>
</dbReference>
<dbReference type="InterPro" id="IPR011009">
    <property type="entry name" value="Kinase-like_dom_sf"/>
</dbReference>
<dbReference type="GO" id="GO:0016773">
    <property type="term" value="F:phosphotransferase activity, alcohol group as acceptor"/>
    <property type="evidence" value="ECO:0007669"/>
    <property type="project" value="InterPro"/>
</dbReference>
<dbReference type="AlphaFoldDB" id="A0A2P8DVB1"/>
<protein>
    <submittedName>
        <fullName evidence="1">Streptomycin 6-kinase</fullName>
    </submittedName>
</protein>
<proteinExistence type="predicted"/>
<keyword evidence="1" id="KW-0418">Kinase</keyword>
<reference evidence="1 2" key="1">
    <citation type="submission" date="2018-03" db="EMBL/GenBank/DDBJ databases">
        <title>Genomic Encyclopedia of Archaeal and Bacterial Type Strains, Phase II (KMG-II): from individual species to whole genera.</title>
        <authorList>
            <person name="Goeker M."/>
        </authorList>
    </citation>
    <scope>NUCLEOTIDE SEQUENCE [LARGE SCALE GENOMIC DNA]</scope>
    <source>
        <strain evidence="1 2">DSM 45211</strain>
    </source>
</reference>
<dbReference type="OrthoDB" id="3638028at2"/>
<dbReference type="GO" id="GO:0016301">
    <property type="term" value="F:kinase activity"/>
    <property type="evidence" value="ECO:0007669"/>
    <property type="project" value="UniProtKB-KW"/>
</dbReference>
<keyword evidence="1" id="KW-0808">Transferase</keyword>
<comment type="caution">
    <text evidence="1">The sequence shown here is derived from an EMBL/GenBank/DDBJ whole genome shotgun (WGS) entry which is preliminary data.</text>
</comment>
<dbReference type="GO" id="GO:0019748">
    <property type="term" value="P:secondary metabolic process"/>
    <property type="evidence" value="ECO:0007669"/>
    <property type="project" value="InterPro"/>
</dbReference>
<gene>
    <name evidence="1" type="ORF">CLV30_11577</name>
</gene>
<name>A0A2P8DVB1_9ACTN</name>
<accession>A0A2P8DVB1</accession>
<keyword evidence="2" id="KW-1185">Reference proteome</keyword>